<reference evidence="8" key="1">
    <citation type="submission" date="2014-11" db="EMBL/GenBank/DDBJ databases">
        <authorList>
            <person name="Otto D Thomas"/>
            <person name="Naeem Raeece"/>
        </authorList>
    </citation>
    <scope>NUCLEOTIDE SEQUENCE</scope>
</reference>
<dbReference type="GO" id="GO:0005730">
    <property type="term" value="C:nucleolus"/>
    <property type="evidence" value="ECO:0007669"/>
    <property type="project" value="UniProtKB-SubCell"/>
</dbReference>
<dbReference type="PROSITE" id="PS51721">
    <property type="entry name" value="G_CP"/>
    <property type="match status" value="1"/>
</dbReference>
<dbReference type="Gene3D" id="1.10.1580.10">
    <property type="match status" value="1"/>
</dbReference>
<dbReference type="AlphaFoldDB" id="A0A0G4I4M9"/>
<feature type="compositionally biased region" description="Acidic residues" evidence="6">
    <location>
        <begin position="549"/>
        <end position="581"/>
    </location>
</feature>
<keyword evidence="4 5" id="KW-0539">Nucleus</keyword>
<feature type="region of interest" description="Disordered" evidence="6">
    <location>
        <begin position="540"/>
        <end position="619"/>
    </location>
</feature>
<feature type="domain" description="CP-type G" evidence="7">
    <location>
        <begin position="214"/>
        <end position="375"/>
    </location>
</feature>
<gene>
    <name evidence="8" type="ORF">Cvel_10942</name>
</gene>
<dbReference type="VEuPathDB" id="CryptoDB:Cvel_10942"/>
<dbReference type="FunFam" id="3.40.50.300:FF:000559">
    <property type="entry name" value="Nuclear/nucleolar GTPase 2"/>
    <property type="match status" value="1"/>
</dbReference>
<dbReference type="InterPro" id="IPR006073">
    <property type="entry name" value="GTP-bd"/>
</dbReference>
<dbReference type="Pfam" id="PF01926">
    <property type="entry name" value="MMR_HSR1"/>
    <property type="match status" value="1"/>
</dbReference>
<comment type="function">
    <text evidence="5">GTPase that associates with pre-60S ribosomal subunits in the nucleolus and is required for their nuclear export and maturation.</text>
</comment>
<keyword evidence="3 5" id="KW-0342">GTP-binding</keyword>
<comment type="subcellular location">
    <subcellularLocation>
        <location evidence="1 5">Nucleus</location>
        <location evidence="1 5">Nucleolus</location>
    </subcellularLocation>
</comment>
<evidence type="ECO:0000313" key="8">
    <source>
        <dbReference type="EMBL" id="CEM51916.1"/>
    </source>
</evidence>
<dbReference type="PRINTS" id="PR00326">
    <property type="entry name" value="GTP1OBG"/>
</dbReference>
<evidence type="ECO:0000256" key="1">
    <source>
        <dbReference type="ARBA" id="ARBA00004604"/>
    </source>
</evidence>
<evidence type="ECO:0000256" key="2">
    <source>
        <dbReference type="ARBA" id="ARBA00022741"/>
    </source>
</evidence>
<feature type="region of interest" description="Disordered" evidence="6">
    <location>
        <begin position="1"/>
        <end position="49"/>
    </location>
</feature>
<dbReference type="InterPro" id="IPR023179">
    <property type="entry name" value="GTP-bd_ortho_bundle_sf"/>
</dbReference>
<name>A0A0G4I4M9_9ALVE</name>
<dbReference type="SUPFAM" id="SSF52540">
    <property type="entry name" value="P-loop containing nucleoside triphosphate hydrolases"/>
    <property type="match status" value="1"/>
</dbReference>
<evidence type="ECO:0000259" key="7">
    <source>
        <dbReference type="PROSITE" id="PS51721"/>
    </source>
</evidence>
<organism evidence="8">
    <name type="scientific">Chromera velia CCMP2878</name>
    <dbReference type="NCBI Taxonomy" id="1169474"/>
    <lineage>
        <taxon>Eukaryota</taxon>
        <taxon>Sar</taxon>
        <taxon>Alveolata</taxon>
        <taxon>Colpodellida</taxon>
        <taxon>Chromeraceae</taxon>
        <taxon>Chromera</taxon>
    </lineage>
</organism>
<keyword evidence="2 5" id="KW-0547">Nucleotide-binding</keyword>
<dbReference type="InterPro" id="IPR027417">
    <property type="entry name" value="P-loop_NTPase"/>
</dbReference>
<evidence type="ECO:0000256" key="3">
    <source>
        <dbReference type="ARBA" id="ARBA00023134"/>
    </source>
</evidence>
<evidence type="ECO:0000256" key="5">
    <source>
        <dbReference type="RuleBase" id="RU364023"/>
    </source>
</evidence>
<dbReference type="GO" id="GO:0005525">
    <property type="term" value="F:GTP binding"/>
    <property type="evidence" value="ECO:0007669"/>
    <property type="project" value="UniProtKB-KW"/>
</dbReference>
<feature type="compositionally biased region" description="Basic residues" evidence="6">
    <location>
        <begin position="600"/>
        <end position="619"/>
    </location>
</feature>
<comment type="similarity">
    <text evidence="5">Belongs to the TRAFAC class YlqF/YawG GTPase family. NOG2 subfamily.</text>
</comment>
<dbReference type="InterPro" id="IPR012971">
    <property type="entry name" value="NOG2_N_dom"/>
</dbReference>
<dbReference type="InterPro" id="IPR030378">
    <property type="entry name" value="G_CP_dom"/>
</dbReference>
<dbReference type="PANTHER" id="PTHR11089:SF9">
    <property type="entry name" value="NUCLEOLAR GTP-BINDING PROTEIN 2"/>
    <property type="match status" value="1"/>
</dbReference>
<feature type="compositionally biased region" description="Basic residues" evidence="6">
    <location>
        <begin position="1"/>
        <end position="16"/>
    </location>
</feature>
<dbReference type="Pfam" id="PF08153">
    <property type="entry name" value="NGP1NT"/>
    <property type="match status" value="1"/>
</dbReference>
<proteinExistence type="inferred from homology"/>
<feature type="compositionally biased region" description="Polar residues" evidence="6">
    <location>
        <begin position="28"/>
        <end position="37"/>
    </location>
</feature>
<dbReference type="Gene3D" id="3.40.50.300">
    <property type="entry name" value="P-loop containing nucleotide triphosphate hydrolases"/>
    <property type="match status" value="1"/>
</dbReference>
<protein>
    <recommendedName>
        <fullName evidence="5">Nucleolar GTP-binding protein 2</fullName>
    </recommendedName>
</protein>
<evidence type="ECO:0000256" key="6">
    <source>
        <dbReference type="SAM" id="MobiDB-lite"/>
    </source>
</evidence>
<dbReference type="InterPro" id="IPR050755">
    <property type="entry name" value="TRAFAC_YlqF/YawG_RiboMat"/>
</dbReference>
<evidence type="ECO:0000256" key="4">
    <source>
        <dbReference type="ARBA" id="ARBA00023242"/>
    </source>
</evidence>
<accession>A0A0G4I4M9</accession>
<dbReference type="CDD" id="cd01858">
    <property type="entry name" value="NGP_1"/>
    <property type="match status" value="1"/>
</dbReference>
<dbReference type="EMBL" id="CDMZ01005093">
    <property type="protein sequence ID" value="CEM51916.1"/>
    <property type="molecule type" value="Genomic_DNA"/>
</dbReference>
<dbReference type="PhylomeDB" id="A0A0G4I4M9"/>
<dbReference type="PANTHER" id="PTHR11089">
    <property type="entry name" value="GTP-BINDING PROTEIN-RELATED"/>
    <property type="match status" value="1"/>
</dbReference>
<dbReference type="InterPro" id="IPR024929">
    <property type="entry name" value="GNL2_CP_dom"/>
</dbReference>
<sequence length="619" mass="68332">MVKKGTKNGKVNKNRVAKSSAAQKGKAFSSSNASTNPDRALPDSKKAGFYRSKATINRLNMYRGKPDEAARHKDPNTVVRIQPDRRWFGNTRVASQGKLATFREEMSKAANDPYSVILKRSKLPMALLTEPSKPAAMNLLSVESFEETFGKKAQRKRPKIESSDLEALVEKADESGEKYSEEKDSNLVRDTGEYGEKSYVNERVFDAGTSRRIWAELYKVVDSSDVIVMVIDARDPMGTRCQFLERSIRKDRPHKHIVLLMNKVDLIPTWATRRWVKVLSREFPTLAFHSSLTNAFGKQALINLLRQYAQLMKDRKHVSVGFIGFPNVGKSSVINTLKKKKVCKVAPIPGETKVWQYVTLTNKIYLIDCPGVVPSDPACQDNAMKVLRGVVRAEKVEMPADYIDTMLEKVKKEYLLKRYGLPADLEYANAEEFLEVLARKMGKLLKGGEPDIQIAARIMIYDWQRGRIPYFEPPPLPAGAVEAMEVEGEGEGEAAVSGMMPAESGAEGGGASSSSAPPPVPVVVKVKQSFKELSCAVEYSEKDKTVEGAEGEDVEGEGEEEEVEGEEVEEAEEGGETEEGGEGISRGSGEKGEKGNGGNKGKKVQKKGKKTKGGKRKGK</sequence>